<evidence type="ECO:0000313" key="2">
    <source>
        <dbReference type="EMBL" id="GLD69033.1"/>
    </source>
</evidence>
<proteinExistence type="predicted"/>
<accession>A0AAD3RHA5</accession>
<feature type="compositionally biased region" description="Polar residues" evidence="1">
    <location>
        <begin position="133"/>
        <end position="144"/>
    </location>
</feature>
<dbReference type="Proteomes" id="UP001279410">
    <property type="component" value="Unassembled WGS sequence"/>
</dbReference>
<evidence type="ECO:0000256" key="1">
    <source>
        <dbReference type="SAM" id="MobiDB-lite"/>
    </source>
</evidence>
<reference evidence="2" key="1">
    <citation type="submission" date="2022-08" db="EMBL/GenBank/DDBJ databases">
        <title>Genome sequencing of akame (Lates japonicus).</title>
        <authorList>
            <person name="Hashiguchi Y."/>
            <person name="Takahashi H."/>
        </authorList>
    </citation>
    <scope>NUCLEOTIDE SEQUENCE</scope>
    <source>
        <strain evidence="2">Kochi</strain>
    </source>
</reference>
<sequence length="155" mass="17136">MQRYQPAGTPCLAITCYAISHIADLRSSFVSFLTDEIIQADHQRPKIILDYNHCQGAVDNLEKPVGAYSCRRMTCRWPMAPFLDVSAANLEPGQGLQEEALPTGAEHEPCEPTDGPQRALTPHTKRSHDGSGDPNQSPTPSCSHTQKKVPSLLWW</sequence>
<dbReference type="AlphaFoldDB" id="A0AAD3RHA5"/>
<keyword evidence="3" id="KW-1185">Reference proteome</keyword>
<organism evidence="2 3">
    <name type="scientific">Lates japonicus</name>
    <name type="common">Japanese lates</name>
    <dbReference type="NCBI Taxonomy" id="270547"/>
    <lineage>
        <taxon>Eukaryota</taxon>
        <taxon>Metazoa</taxon>
        <taxon>Chordata</taxon>
        <taxon>Craniata</taxon>
        <taxon>Vertebrata</taxon>
        <taxon>Euteleostomi</taxon>
        <taxon>Actinopterygii</taxon>
        <taxon>Neopterygii</taxon>
        <taxon>Teleostei</taxon>
        <taxon>Neoteleostei</taxon>
        <taxon>Acanthomorphata</taxon>
        <taxon>Carangaria</taxon>
        <taxon>Carangaria incertae sedis</taxon>
        <taxon>Centropomidae</taxon>
        <taxon>Lates</taxon>
    </lineage>
</organism>
<name>A0AAD3RHA5_LATJO</name>
<protein>
    <submittedName>
        <fullName evidence="2">PiggyBac transposable element-derived protein 4-like protein</fullName>
    </submittedName>
</protein>
<comment type="caution">
    <text evidence="2">The sequence shown here is derived from an EMBL/GenBank/DDBJ whole genome shotgun (WGS) entry which is preliminary data.</text>
</comment>
<gene>
    <name evidence="2" type="ORF">AKAME5_002034600</name>
</gene>
<feature type="region of interest" description="Disordered" evidence="1">
    <location>
        <begin position="91"/>
        <end position="155"/>
    </location>
</feature>
<evidence type="ECO:0000313" key="3">
    <source>
        <dbReference type="Proteomes" id="UP001279410"/>
    </source>
</evidence>
<dbReference type="EMBL" id="BRZM01000166">
    <property type="protein sequence ID" value="GLD69033.1"/>
    <property type="molecule type" value="Genomic_DNA"/>
</dbReference>